<evidence type="ECO:0000256" key="1">
    <source>
        <dbReference type="SAM" id="MobiDB-lite"/>
    </source>
</evidence>
<dbReference type="OrthoDB" id="6784607at2759"/>
<feature type="compositionally biased region" description="Polar residues" evidence="1">
    <location>
        <begin position="34"/>
        <end position="50"/>
    </location>
</feature>
<feature type="compositionally biased region" description="Polar residues" evidence="1">
    <location>
        <begin position="605"/>
        <end position="615"/>
    </location>
</feature>
<protein>
    <submittedName>
        <fullName evidence="2">Uncharacterized protein LOC114331807 isoform X1</fullName>
    </submittedName>
</protein>
<dbReference type="KEGG" id="dvv:114331807"/>
<sequence length="1135" mass="126504">MSTKRHKPRSLDRDPSRDHNGVQNSRSRSEPQRSVRSSYPPTETYTTAVEPSTNRRIFSRGICGLPDFYSKLLGPTAEETLLVGFKTFLKIGLACNSDSELGDYTMSTSIISEGSGIFTESEQDNLGPNDENSPKQIDISTGASTSDRHKTELDYDETLINKRRKPSKQSNDFENDQEETIISHPTKYIKEELDPTSVEQKEAPQTSEKKSDSKNGSQLSQTFDQINDKLDEKVSKIEDSTEKEDEKTSTKIISTDSVPMSSFHSTSSNPQQPSAEVSITISIEKPESKTKKSSIISKEEIKDVKLEEIKEADENVKEDKGIKQEPVDETSDRKSKLSSIKSSEYKPTEPKEKEEIQSIKSATSDLSHKRSKSASIEHETNDRKSDASKEKEEIQSMKSATSDLSHKRSKSASMELETSERMSSQRKKPRETQSMKSATSNLSYKKSKSVSIELYEVQPATPEEVSVGQSKKEVTEEHGQDRATASKDLVKQELSELVSKPTNDIPSKVSTKYILEPSPGKISSQSNNISKSALTDALKKLCSCHSHQVNNRCAQIYPECRPQNVKQSLKIQHIKSRTFPPSLSSLKVEVSKKSTVCSQKSIKSQNVSKMSNELTPNIPEEDEAQEEISETYDQSNQSDESLEDVQVKASSVAHRRAAISGESLSCSSRCQAERFLEGPIGSRERKMYSSTQSASENPEPSLTDSKKSSVSWSSQQSQSFGSGKISPKLHTSFESKRSEDSDIIEPSRYSSKRSHDERSSVVSQESKCSGCSNSKRVFNDGLKIKVSQETIEEVSEKSEKSDDKSESEIMYKTERSFGPESGKKDQSKSFISVKISEETESEESEETDKSDKSIQYEKPKDLQKSAVPEYKEKHTKKSTSGVRQSKKIKSDVSDSKKKRKREILVEVTEESDGSITSVKSDPSKRSKGRLDKKSSPVLQLTKPDRDKSSSTSSILKTSSSSSKSDKSDAYTCTSNLETGINVCQCGDARIQTDCNCLGQIKTKQLEKVIPIQCPYLKPCIKTDAQGATGVCSRCKPEESAVEEHKQKKLCFDCYTSTSSSTVSDSNSKWRKNMCKAYTKGQVRYAITKITEYGQFTTFEIMKSTRKVPKFIPTTLEGVFVLKRHEVSTTSCTDVK</sequence>
<feature type="compositionally biased region" description="Low complexity" evidence="1">
    <location>
        <begin position="949"/>
        <end position="962"/>
    </location>
</feature>
<feature type="compositionally biased region" description="Basic and acidic residues" evidence="1">
    <location>
        <begin position="731"/>
        <end position="740"/>
    </location>
</feature>
<feature type="compositionally biased region" description="Polar residues" evidence="1">
    <location>
        <begin position="250"/>
        <end position="280"/>
    </location>
</feature>
<dbReference type="AlphaFoldDB" id="A0A6P7FR69"/>
<feature type="compositionally biased region" description="Basic and acidic residues" evidence="1">
    <location>
        <begin position="921"/>
        <end position="934"/>
    </location>
</feature>
<feature type="compositionally biased region" description="Basic and acidic residues" evidence="1">
    <location>
        <begin position="226"/>
        <end position="249"/>
    </location>
</feature>
<reference evidence="2" key="1">
    <citation type="submission" date="2025-08" db="UniProtKB">
        <authorList>
            <consortium name="RefSeq"/>
        </authorList>
    </citation>
    <scope>IDENTIFICATION</scope>
    <source>
        <tissue evidence="2">Whole insect</tissue>
    </source>
</reference>
<feature type="region of interest" description="Disordered" evidence="1">
    <location>
        <begin position="119"/>
        <end position="489"/>
    </location>
</feature>
<evidence type="ECO:0000313" key="2">
    <source>
        <dbReference type="RefSeq" id="XP_028137272.1"/>
    </source>
</evidence>
<gene>
    <name evidence="2" type="primary">LOC114331807</name>
</gene>
<feature type="compositionally biased region" description="Polar residues" evidence="1">
    <location>
        <begin position="760"/>
        <end position="776"/>
    </location>
</feature>
<feature type="compositionally biased region" description="Low complexity" evidence="1">
    <location>
        <begin position="708"/>
        <end position="726"/>
    </location>
</feature>
<feature type="compositionally biased region" description="Polar residues" evidence="1">
    <location>
        <begin position="214"/>
        <end position="225"/>
    </location>
</feature>
<dbReference type="InParanoid" id="A0A6P7FR69"/>
<feature type="compositionally biased region" description="Polar residues" evidence="1">
    <location>
        <begin position="432"/>
        <end position="444"/>
    </location>
</feature>
<feature type="compositionally biased region" description="Basic and acidic residues" evidence="1">
    <location>
        <begin position="671"/>
        <end position="687"/>
    </location>
</feature>
<feature type="region of interest" description="Disordered" evidence="1">
    <location>
        <begin position="605"/>
        <end position="968"/>
    </location>
</feature>
<feature type="compositionally biased region" description="Basic and acidic residues" evidence="1">
    <location>
        <begin position="9"/>
        <end position="20"/>
    </location>
</feature>
<feature type="compositionally biased region" description="Basic and acidic residues" evidence="1">
    <location>
        <begin position="470"/>
        <end position="489"/>
    </location>
</feature>
<feature type="region of interest" description="Disordered" evidence="1">
    <location>
        <begin position="1"/>
        <end position="50"/>
    </location>
</feature>
<feature type="compositionally biased region" description="Basic and acidic residues" evidence="1">
    <location>
        <begin position="375"/>
        <end position="395"/>
    </location>
</feature>
<feature type="compositionally biased region" description="Basic and acidic residues" evidence="1">
    <location>
        <begin position="794"/>
        <end position="827"/>
    </location>
</feature>
<organism evidence="2">
    <name type="scientific">Diabrotica virgifera virgifera</name>
    <name type="common">western corn rootworm</name>
    <dbReference type="NCBI Taxonomy" id="50390"/>
    <lineage>
        <taxon>Eukaryota</taxon>
        <taxon>Metazoa</taxon>
        <taxon>Ecdysozoa</taxon>
        <taxon>Arthropoda</taxon>
        <taxon>Hexapoda</taxon>
        <taxon>Insecta</taxon>
        <taxon>Pterygota</taxon>
        <taxon>Neoptera</taxon>
        <taxon>Endopterygota</taxon>
        <taxon>Coleoptera</taxon>
        <taxon>Polyphaga</taxon>
        <taxon>Cucujiformia</taxon>
        <taxon>Chrysomeloidea</taxon>
        <taxon>Chrysomelidae</taxon>
        <taxon>Galerucinae</taxon>
        <taxon>Diabroticina</taxon>
        <taxon>Diabroticites</taxon>
        <taxon>Diabrotica</taxon>
    </lineage>
</organism>
<dbReference type="RefSeq" id="XP_028137272.1">
    <property type="nucleotide sequence ID" value="XM_028281471.1"/>
</dbReference>
<accession>A0A6P7FR69</accession>
<feature type="compositionally biased region" description="Basic and acidic residues" evidence="1">
    <location>
        <begin position="188"/>
        <end position="213"/>
    </location>
</feature>
<feature type="compositionally biased region" description="Polar residues" evidence="1">
    <location>
        <begin position="688"/>
        <end position="703"/>
    </location>
</feature>
<feature type="compositionally biased region" description="Acidic residues" evidence="1">
    <location>
        <begin position="619"/>
        <end position="630"/>
    </location>
</feature>
<feature type="compositionally biased region" description="Basic and acidic residues" evidence="1">
    <location>
        <begin position="297"/>
        <end position="335"/>
    </location>
</feature>
<feature type="compositionally biased region" description="Basic and acidic residues" evidence="1">
    <location>
        <begin position="343"/>
        <end position="357"/>
    </location>
</feature>
<feature type="compositionally biased region" description="Basic and acidic residues" evidence="1">
    <location>
        <begin position="847"/>
        <end position="863"/>
    </location>
</feature>
<name>A0A6P7FR69_DIAVI</name>
<proteinExistence type="predicted"/>
<feature type="compositionally biased region" description="Polar residues" evidence="1">
    <location>
        <begin position="119"/>
        <end position="145"/>
    </location>
</feature>